<evidence type="ECO:0000313" key="2">
    <source>
        <dbReference type="EMBL" id="KAH7086159.1"/>
    </source>
</evidence>
<keyword evidence="3" id="KW-1185">Reference proteome</keyword>
<dbReference type="Proteomes" id="UP000813461">
    <property type="component" value="Unassembled WGS sequence"/>
</dbReference>
<comment type="caution">
    <text evidence="2">The sequence shown here is derived from an EMBL/GenBank/DDBJ whole genome shotgun (WGS) entry which is preliminary data.</text>
</comment>
<evidence type="ECO:0000256" key="1">
    <source>
        <dbReference type="SAM" id="MobiDB-lite"/>
    </source>
</evidence>
<sequence length="428" mass="47906">MAGVTQYDSIALSYKTQTQPSTIFTYQPQLPINSKNLIRTVAEPSRKTNYPHQSSTRSYLVKETFLLAYGSNLRVLIESRTYRMAKITYGMNKTNTISKLEASVASMSLIKKPVDRDLRITWDEGEHADDEVIASAGDLFESTVPYWKGDKFNGNLMNGGYGRKFENSHHVKGEAEKTKRNFKALTYRFCLEHIHVKHDNQLHLVRCLNTFTIKSDGCTDHHRILFKDGPNRIYPLLKANKTVTWGMIKYQEPEMSVDEVGRGILTVREQKAALLKEVDDISAQIQLALASGDASRAQELLNAQGKLQATISAKTIKSKTLAAKAEPAEQQDTRKQASTPVNATAQLALVSKDVSQIYNARRAANANTPGLEVLDKKQRFLATRQKGQAKAKFTTEANKAIALNEDVAKENKMDRRQNKKPMGPAPAF</sequence>
<feature type="region of interest" description="Disordered" evidence="1">
    <location>
        <begin position="406"/>
        <end position="428"/>
    </location>
</feature>
<gene>
    <name evidence="2" type="ORF">FB567DRAFT_593109</name>
</gene>
<dbReference type="OrthoDB" id="3797403at2759"/>
<accession>A0A8K0R5A6</accession>
<feature type="compositionally biased region" description="Basic and acidic residues" evidence="1">
    <location>
        <begin position="406"/>
        <end position="416"/>
    </location>
</feature>
<evidence type="ECO:0000313" key="3">
    <source>
        <dbReference type="Proteomes" id="UP000813461"/>
    </source>
</evidence>
<feature type="region of interest" description="Disordered" evidence="1">
    <location>
        <begin position="320"/>
        <end position="339"/>
    </location>
</feature>
<name>A0A8K0R5A6_9PLEO</name>
<protein>
    <submittedName>
        <fullName evidence="2">Uncharacterized protein</fullName>
    </submittedName>
</protein>
<dbReference type="EMBL" id="JAGMVJ010000011">
    <property type="protein sequence ID" value="KAH7086159.1"/>
    <property type="molecule type" value="Genomic_DNA"/>
</dbReference>
<proteinExistence type="predicted"/>
<reference evidence="2" key="1">
    <citation type="journal article" date="2021" name="Nat. Commun.">
        <title>Genetic determinants of endophytism in the Arabidopsis root mycobiome.</title>
        <authorList>
            <person name="Mesny F."/>
            <person name="Miyauchi S."/>
            <person name="Thiergart T."/>
            <person name="Pickel B."/>
            <person name="Atanasova L."/>
            <person name="Karlsson M."/>
            <person name="Huettel B."/>
            <person name="Barry K.W."/>
            <person name="Haridas S."/>
            <person name="Chen C."/>
            <person name="Bauer D."/>
            <person name="Andreopoulos W."/>
            <person name="Pangilinan J."/>
            <person name="LaButti K."/>
            <person name="Riley R."/>
            <person name="Lipzen A."/>
            <person name="Clum A."/>
            <person name="Drula E."/>
            <person name="Henrissat B."/>
            <person name="Kohler A."/>
            <person name="Grigoriev I.V."/>
            <person name="Martin F.M."/>
            <person name="Hacquard S."/>
        </authorList>
    </citation>
    <scope>NUCLEOTIDE SEQUENCE</scope>
    <source>
        <strain evidence="2">MPI-SDFR-AT-0120</strain>
    </source>
</reference>
<dbReference type="AlphaFoldDB" id="A0A8K0R5A6"/>
<organism evidence="2 3">
    <name type="scientific">Paraphoma chrysanthemicola</name>
    <dbReference type="NCBI Taxonomy" id="798071"/>
    <lineage>
        <taxon>Eukaryota</taxon>
        <taxon>Fungi</taxon>
        <taxon>Dikarya</taxon>
        <taxon>Ascomycota</taxon>
        <taxon>Pezizomycotina</taxon>
        <taxon>Dothideomycetes</taxon>
        <taxon>Pleosporomycetidae</taxon>
        <taxon>Pleosporales</taxon>
        <taxon>Pleosporineae</taxon>
        <taxon>Phaeosphaeriaceae</taxon>
        <taxon>Paraphoma</taxon>
    </lineage>
</organism>